<evidence type="ECO:0000313" key="1">
    <source>
        <dbReference type="EMBL" id="VFQ83184.1"/>
    </source>
</evidence>
<dbReference type="AlphaFoldDB" id="A0A484M485"/>
<name>A0A484M485_9ASTE</name>
<dbReference type="EMBL" id="OOIL02002580">
    <property type="protein sequence ID" value="VFQ83184.1"/>
    <property type="molecule type" value="Genomic_DNA"/>
</dbReference>
<reference evidence="1 2" key="1">
    <citation type="submission" date="2018-04" db="EMBL/GenBank/DDBJ databases">
        <authorList>
            <person name="Vogel A."/>
        </authorList>
    </citation>
    <scope>NUCLEOTIDE SEQUENCE [LARGE SCALE GENOMIC DNA]</scope>
</reference>
<sequence length="418" mass="47885">MMDRSPLELGDSRRPREFRFTGKGFRSKPWERFSAIDYGRQLSDSARLLQSQRHFQKGVYKNQRGVTFQPSSSRGQNRLGLPDEAYFLRRIKKPQSRGYNPEKAGKLLPYSGPFSLSNGKLSIHIESKRYDFHHSGSFHISEMKKGYFRTISVSTTLALWVLESLEHHVMTTANWILFRFEGENSVNINWGSNSFGEFVKITSVFEKIRSTICVPFGARKLGLKFFIKALSRSLLDRNDVIPPSHTSAPSEEIQGGEMAAILTGPPSPKPDWKDPIIDDLVQQPVQKESTIPGLLFHSDINDFCLNENSIDICCKGDYDEEFKILEPLFTEHFESMFEESSCYLREAMTIAMVRDKLQKGILKNGKGKAFRMTRQVTRSIEAVDYVKIRGTKNPVYLIYSNEDSRVIQSCCGEFLQHF</sequence>
<protein>
    <submittedName>
        <fullName evidence="1">Uncharacterized protein</fullName>
    </submittedName>
</protein>
<evidence type="ECO:0000313" key="2">
    <source>
        <dbReference type="Proteomes" id="UP000595140"/>
    </source>
</evidence>
<gene>
    <name evidence="1" type="ORF">CCAM_LOCUS24960</name>
</gene>
<proteinExistence type="predicted"/>
<organism evidence="1 2">
    <name type="scientific">Cuscuta campestris</name>
    <dbReference type="NCBI Taxonomy" id="132261"/>
    <lineage>
        <taxon>Eukaryota</taxon>
        <taxon>Viridiplantae</taxon>
        <taxon>Streptophyta</taxon>
        <taxon>Embryophyta</taxon>
        <taxon>Tracheophyta</taxon>
        <taxon>Spermatophyta</taxon>
        <taxon>Magnoliopsida</taxon>
        <taxon>eudicotyledons</taxon>
        <taxon>Gunneridae</taxon>
        <taxon>Pentapetalae</taxon>
        <taxon>asterids</taxon>
        <taxon>lamiids</taxon>
        <taxon>Solanales</taxon>
        <taxon>Convolvulaceae</taxon>
        <taxon>Cuscuteae</taxon>
        <taxon>Cuscuta</taxon>
        <taxon>Cuscuta subgen. Grammica</taxon>
        <taxon>Cuscuta sect. Cleistogrammica</taxon>
    </lineage>
</organism>
<dbReference type="Proteomes" id="UP000595140">
    <property type="component" value="Unassembled WGS sequence"/>
</dbReference>
<accession>A0A484M485</accession>
<keyword evidence="2" id="KW-1185">Reference proteome</keyword>